<sequence>MVINHKIKRTMLESKSQYLGSLMLIIISCMLYTMFNQLAINMKTLTSSFEKNYVQEDASFISDKKLTGVAALEKKFNMVIEETGSFDYNTSDNKTLRVFTENTKINIPAVVKGKTLTDDNIMIDPAYASVNNIHIGDSIKINHKEFTISGFMSLPDYIYPLKQESDLLNDPKHFGIAVISKKDFRDLKSASPSYAIKFKGSKSKVDDKIAEFKKYLKGQNIVVLKWTNIDENPRVTYVTAKIDSISSVSSTLPIFILLLTCTLTGIVMWRLLKKEFISIGTLYALGYKKKEIMKHYLAYPLVIAIAGGIIGTLLGAVTLTPMLKLMVSYFNIPVAEINFNALYVLISLLLPIIFLMISGYFIINRALKYSPLDLMRGGKGKNKVGFIEKYLKLDRFKFSTKFKMREQLRSVPRSLFLLVGVSFATMLLLMGFVMKNSIDFMMKEAYENTYKYKYQYLFNSLNQGNPPQGEKFSVSSFALKSDAKTHFTVYGINEDSKYIILKDKTDKNLSTNKVIITKPLAEKLQVKSGDTIYAINKLDSKKYSIKIDSVANTYVGEYIYMPLTNFNSMLNYPTDSYLGLWSKTPVHIDENKLLNTTSMNDFKKAFDSLTKPLQTYVGGISFLAFVIGLMIIYVVTSLIIEENRNSISLMKVLGYRKKEVYSLILNSSSFIVVLGYILGVPLLLVSITALIKSATSSMNLSFPITMNYSSVIIGFIVIYITYEFSKALSKRKVNKISMSEALKAASE</sequence>
<feature type="transmembrane region" description="Helical" evidence="6">
    <location>
        <begin position="341"/>
        <end position="363"/>
    </location>
</feature>
<evidence type="ECO:0000313" key="8">
    <source>
        <dbReference type="EMBL" id="OPJ58563.1"/>
    </source>
</evidence>
<dbReference type="EMBL" id="MZGV01000054">
    <property type="protein sequence ID" value="OPJ58563.1"/>
    <property type="molecule type" value="Genomic_DNA"/>
</dbReference>
<evidence type="ECO:0000313" key="9">
    <source>
        <dbReference type="Proteomes" id="UP000190080"/>
    </source>
</evidence>
<comment type="caution">
    <text evidence="8">The sequence shown here is derived from an EMBL/GenBank/DDBJ whole genome shotgun (WGS) entry which is preliminary data.</text>
</comment>
<feature type="transmembrane region" description="Helical" evidence="6">
    <location>
        <begin position="414"/>
        <end position="434"/>
    </location>
</feature>
<feature type="transmembrane region" description="Helical" evidence="6">
    <location>
        <begin position="18"/>
        <end position="35"/>
    </location>
</feature>
<feature type="transmembrane region" description="Helical" evidence="6">
    <location>
        <begin position="296"/>
        <end position="321"/>
    </location>
</feature>
<dbReference type="PROSITE" id="PS51257">
    <property type="entry name" value="PROKAR_LIPOPROTEIN"/>
    <property type="match status" value="1"/>
</dbReference>
<comment type="subcellular location">
    <subcellularLocation>
        <location evidence="1">Cell membrane</location>
        <topology evidence="1">Multi-pass membrane protein</topology>
    </subcellularLocation>
</comment>
<dbReference type="PANTHER" id="PTHR30287:SF1">
    <property type="entry name" value="INNER MEMBRANE PROTEIN"/>
    <property type="match status" value="1"/>
</dbReference>
<keyword evidence="2" id="KW-1003">Cell membrane</keyword>
<keyword evidence="5 6" id="KW-0472">Membrane</keyword>
<dbReference type="OrthoDB" id="2934570at2"/>
<protein>
    <submittedName>
        <fullName evidence="8">FtsX-like permease family protein</fullName>
    </submittedName>
</protein>
<reference evidence="8 9" key="1">
    <citation type="submission" date="2017-03" db="EMBL/GenBank/DDBJ databases">
        <title>Genome sequence of Clostridium oryzae DSM 28571.</title>
        <authorList>
            <person name="Poehlein A."/>
            <person name="Daniel R."/>
        </authorList>
    </citation>
    <scope>NUCLEOTIDE SEQUENCE [LARGE SCALE GENOMIC DNA]</scope>
    <source>
        <strain evidence="8 9">DSM 28571</strain>
    </source>
</reference>
<feature type="transmembrane region" description="Helical" evidence="6">
    <location>
        <begin position="660"/>
        <end position="684"/>
    </location>
</feature>
<evidence type="ECO:0000259" key="7">
    <source>
        <dbReference type="Pfam" id="PF02687"/>
    </source>
</evidence>
<keyword evidence="9" id="KW-1185">Reference proteome</keyword>
<dbReference type="PANTHER" id="PTHR30287">
    <property type="entry name" value="MEMBRANE COMPONENT OF PREDICTED ABC SUPERFAMILY METABOLITE UPTAKE TRANSPORTER"/>
    <property type="match status" value="1"/>
</dbReference>
<dbReference type="InterPro" id="IPR003838">
    <property type="entry name" value="ABC3_permease_C"/>
</dbReference>
<evidence type="ECO:0000256" key="1">
    <source>
        <dbReference type="ARBA" id="ARBA00004651"/>
    </source>
</evidence>
<organism evidence="8 9">
    <name type="scientific">Clostridium oryzae</name>
    <dbReference type="NCBI Taxonomy" id="1450648"/>
    <lineage>
        <taxon>Bacteria</taxon>
        <taxon>Bacillati</taxon>
        <taxon>Bacillota</taxon>
        <taxon>Clostridia</taxon>
        <taxon>Eubacteriales</taxon>
        <taxon>Clostridiaceae</taxon>
        <taxon>Clostridium</taxon>
    </lineage>
</organism>
<name>A0A1V4IF30_9CLOT</name>
<dbReference type="STRING" id="1450648.CLORY_35430"/>
<dbReference type="GO" id="GO:0005886">
    <property type="term" value="C:plasma membrane"/>
    <property type="evidence" value="ECO:0007669"/>
    <property type="project" value="UniProtKB-SubCell"/>
</dbReference>
<accession>A0A1V4IF30</accession>
<proteinExistence type="predicted"/>
<evidence type="ECO:0000256" key="4">
    <source>
        <dbReference type="ARBA" id="ARBA00022989"/>
    </source>
</evidence>
<feature type="transmembrane region" description="Helical" evidence="6">
    <location>
        <begin position="616"/>
        <end position="640"/>
    </location>
</feature>
<feature type="domain" description="ABC3 transporter permease C-terminal" evidence="7">
    <location>
        <begin position="252"/>
        <end position="371"/>
    </location>
</feature>
<evidence type="ECO:0000256" key="2">
    <source>
        <dbReference type="ARBA" id="ARBA00022475"/>
    </source>
</evidence>
<dbReference type="Pfam" id="PF02687">
    <property type="entry name" value="FtsX"/>
    <property type="match status" value="2"/>
</dbReference>
<dbReference type="RefSeq" id="WP_079426947.1">
    <property type="nucleotide sequence ID" value="NZ_MZGV01000054.1"/>
</dbReference>
<evidence type="ECO:0000256" key="6">
    <source>
        <dbReference type="SAM" id="Phobius"/>
    </source>
</evidence>
<dbReference type="Proteomes" id="UP000190080">
    <property type="component" value="Unassembled WGS sequence"/>
</dbReference>
<feature type="transmembrane region" description="Helical" evidence="6">
    <location>
        <begin position="704"/>
        <end position="722"/>
    </location>
</feature>
<dbReference type="InterPro" id="IPR038766">
    <property type="entry name" value="Membrane_comp_ABC_pdt"/>
</dbReference>
<evidence type="ECO:0000256" key="5">
    <source>
        <dbReference type="ARBA" id="ARBA00023136"/>
    </source>
</evidence>
<keyword evidence="4 6" id="KW-1133">Transmembrane helix</keyword>
<keyword evidence="3 6" id="KW-0812">Transmembrane</keyword>
<feature type="transmembrane region" description="Helical" evidence="6">
    <location>
        <begin position="252"/>
        <end position="272"/>
    </location>
</feature>
<feature type="domain" description="ABC3 transporter permease C-terminal" evidence="7">
    <location>
        <begin position="620"/>
        <end position="736"/>
    </location>
</feature>
<dbReference type="AlphaFoldDB" id="A0A1V4IF30"/>
<evidence type="ECO:0000256" key="3">
    <source>
        <dbReference type="ARBA" id="ARBA00022692"/>
    </source>
</evidence>
<gene>
    <name evidence="8" type="ORF">CLORY_35430</name>
</gene>